<keyword evidence="1" id="KW-1133">Transmembrane helix</keyword>
<keyword evidence="3" id="KW-1185">Reference proteome</keyword>
<sequence>MIRLLAQRLRLRRNDEGFALVIVIAIGAILMILASVAATYSVSVLNKSKQDVAWAAAEAAAYAGIEEYQSRLATDSSYFQYGNPAAQFGAGSAVTLPTGTGQVNPAFSLDTGANSTWAVVPGSNGAAKFRYEIDTTKYLSTGIVRIRSTGLAGGVTRSIIANLKQQGFIDFLYFTDYEIQDPALSGDPVSCVKYAWAGRSSSCSVIQFSGADHIQGPVHSNDTLRICGSTFDGIVNTGNSTASGGLYYTIPAGCTAGTFNSGAPYYSPVVGVPTTNSQMKKEVRTDLPADVPNPGCLYTGATSVVLNANGTVTVRSPWTRFTRVAGDPATSGSNAAACGTPGTGAGQLGSATGATFTPPTKAVFYVQNQPASSSDPNFWPAATPAPTTCKGANGTSTGNGIGYPMSGETAPSGTPYGCTNGDVFVKGTLSGQMSIAAENYVYVTGDLQYNDSSTDMLGLVGNNAVWVWNPVNSSGTNLLTDSGRRIDAAILSVAHTFQVQNFSTGSPRGTLTVNGAIAQKFRGPVGTGSGGTTVTGYAKNYVYDARLKYTAPPKYLSPVTTTYGVTTWIDTPAAFASNGTYK</sequence>
<dbReference type="RefSeq" id="WP_163472884.1">
    <property type="nucleotide sequence ID" value="NZ_JAAGWZ010000002.1"/>
</dbReference>
<gene>
    <name evidence="2" type="ORF">G3T37_07510</name>
</gene>
<feature type="transmembrane region" description="Helical" evidence="1">
    <location>
        <begin position="20"/>
        <end position="40"/>
    </location>
</feature>
<reference evidence="2 3" key="1">
    <citation type="journal article" date="2014" name="Int. J. Syst. Evol. Microbiol.">
        <title>Description of Galbitalea soli gen. nov., sp. nov., and Frondihabitans sucicola sp. nov.</title>
        <authorList>
            <person name="Kim S.J."/>
            <person name="Lim J.M."/>
            <person name="Ahn J.H."/>
            <person name="Weon H.Y."/>
            <person name="Hamada M."/>
            <person name="Suzuki K."/>
            <person name="Ahn T.Y."/>
            <person name="Kwon S.W."/>
        </authorList>
    </citation>
    <scope>NUCLEOTIDE SEQUENCE [LARGE SCALE GENOMIC DNA]</scope>
    <source>
        <strain evidence="2 3">NBRC 108727</strain>
    </source>
</reference>
<dbReference type="Proteomes" id="UP000479756">
    <property type="component" value="Unassembled WGS sequence"/>
</dbReference>
<evidence type="ECO:0000256" key="1">
    <source>
        <dbReference type="SAM" id="Phobius"/>
    </source>
</evidence>
<keyword evidence="1" id="KW-0812">Transmembrane</keyword>
<evidence type="ECO:0000313" key="3">
    <source>
        <dbReference type="Proteomes" id="UP000479756"/>
    </source>
</evidence>
<comment type="caution">
    <text evidence="2">The sequence shown here is derived from an EMBL/GenBank/DDBJ whole genome shotgun (WGS) entry which is preliminary data.</text>
</comment>
<accession>A0A7C9TRC1</accession>
<dbReference type="AlphaFoldDB" id="A0A7C9TRC1"/>
<proteinExistence type="predicted"/>
<dbReference type="EMBL" id="JAAGWZ010000002">
    <property type="protein sequence ID" value="NEM91202.1"/>
    <property type="molecule type" value="Genomic_DNA"/>
</dbReference>
<keyword evidence="1" id="KW-0472">Membrane</keyword>
<evidence type="ECO:0000313" key="2">
    <source>
        <dbReference type="EMBL" id="NEM91202.1"/>
    </source>
</evidence>
<protein>
    <submittedName>
        <fullName evidence="2">Uncharacterized protein</fullName>
    </submittedName>
</protein>
<organism evidence="2 3">
    <name type="scientific">Galbitalea soli</name>
    <dbReference type="NCBI Taxonomy" id="1268042"/>
    <lineage>
        <taxon>Bacteria</taxon>
        <taxon>Bacillati</taxon>
        <taxon>Actinomycetota</taxon>
        <taxon>Actinomycetes</taxon>
        <taxon>Micrococcales</taxon>
        <taxon>Microbacteriaceae</taxon>
        <taxon>Galbitalea</taxon>
    </lineage>
</organism>
<name>A0A7C9TRC1_9MICO</name>